<keyword evidence="7" id="KW-1185">Reference proteome</keyword>
<name>A0A9P7YQL7_9HELO</name>
<dbReference type="SUPFAM" id="SSF75005">
    <property type="entry name" value="Arabinanase/levansucrase/invertase"/>
    <property type="match status" value="1"/>
</dbReference>
<dbReference type="GO" id="GO:0005975">
    <property type="term" value="P:carbohydrate metabolic process"/>
    <property type="evidence" value="ECO:0007669"/>
    <property type="project" value="InterPro"/>
</dbReference>
<reference evidence="6" key="1">
    <citation type="journal article" date="2021" name="IMA Fungus">
        <title>Genomic characterization of three marine fungi, including Emericellopsis atlantica sp. nov. with signatures of a generalist lifestyle and marine biomass degradation.</title>
        <authorList>
            <person name="Hagestad O.C."/>
            <person name="Hou L."/>
            <person name="Andersen J.H."/>
            <person name="Hansen E.H."/>
            <person name="Altermark B."/>
            <person name="Li C."/>
            <person name="Kuhnert E."/>
            <person name="Cox R.J."/>
            <person name="Crous P.W."/>
            <person name="Spatafora J.W."/>
            <person name="Lail K."/>
            <person name="Amirebrahimi M."/>
            <person name="Lipzen A."/>
            <person name="Pangilinan J."/>
            <person name="Andreopoulos W."/>
            <person name="Hayes R.D."/>
            <person name="Ng V."/>
            <person name="Grigoriev I.V."/>
            <person name="Jackson S.A."/>
            <person name="Sutton T.D.S."/>
            <person name="Dobson A.D.W."/>
            <person name="Rama T."/>
        </authorList>
    </citation>
    <scope>NUCLEOTIDE SEQUENCE</scope>
    <source>
        <strain evidence="6">TRa018bII</strain>
    </source>
</reference>
<keyword evidence="3 4" id="KW-0326">Glycosidase</keyword>
<dbReference type="InterPro" id="IPR023296">
    <property type="entry name" value="Glyco_hydro_beta-prop_sf"/>
</dbReference>
<dbReference type="Gene3D" id="2.60.120.260">
    <property type="entry name" value="Galactose-binding domain-like"/>
    <property type="match status" value="1"/>
</dbReference>
<sequence length="439" mass="48018">MFLQPTLLFAALVASIEAASWIVPGAVWNDVNGKKIDAHGGNIVQRGDTFYWVGQAASQDVIPVMYSSTDLLNWTPLGTQNSLKWLWRPKIAKPNGKFWIYGQLDRSIQSLVSDQMVGGYRLNGAAVRIPPNSYSYSDTGMFLDSDSTWYILTSADHNIVQINKLNSDGSVGARASQLADGALEAPGMLKVGGTYYLIVSGKTGWRSNPNKVYTSSSINGPWTGGADIAPPAEKTYNSQNTFELTIKGSQKTTYIYMGDSWDSKGGPSSNHVWLPIKVDEARKSLVLEYHAMWKVDTRTGVVSWPAAGKRYQARHAESTGSTEIVRRESAVGKHAVRGISESGQAIFRNVTGGGRKQWVSFHYTVNDQEAGEAHVTVNSDALPTNISSLNCRAGFHKTVPIELHLEKGDENVIRFGATGSKDFEATIDGIEVFDDEEEL</sequence>
<protein>
    <submittedName>
        <fullName evidence="6">Arabinanase/levansucrase/invertase</fullName>
    </submittedName>
</protein>
<accession>A0A9P7YQL7</accession>
<keyword evidence="2 4" id="KW-0378">Hydrolase</keyword>
<organism evidence="6 7">
    <name type="scientific">Amylocarpus encephaloides</name>
    <dbReference type="NCBI Taxonomy" id="45428"/>
    <lineage>
        <taxon>Eukaryota</taxon>
        <taxon>Fungi</taxon>
        <taxon>Dikarya</taxon>
        <taxon>Ascomycota</taxon>
        <taxon>Pezizomycotina</taxon>
        <taxon>Leotiomycetes</taxon>
        <taxon>Helotiales</taxon>
        <taxon>Helotiales incertae sedis</taxon>
        <taxon>Amylocarpus</taxon>
    </lineage>
</organism>
<comment type="similarity">
    <text evidence="1 4">Belongs to the glycosyl hydrolase 43 family.</text>
</comment>
<keyword evidence="5" id="KW-0732">Signal</keyword>
<evidence type="ECO:0000256" key="5">
    <source>
        <dbReference type="SAM" id="SignalP"/>
    </source>
</evidence>
<dbReference type="PANTHER" id="PTHR22925">
    <property type="entry name" value="GLYCOSYL HYDROLASE 43 FAMILY MEMBER"/>
    <property type="match status" value="1"/>
</dbReference>
<dbReference type="EMBL" id="MU251386">
    <property type="protein sequence ID" value="KAG9237470.1"/>
    <property type="molecule type" value="Genomic_DNA"/>
</dbReference>
<comment type="caution">
    <text evidence="6">The sequence shown here is derived from an EMBL/GenBank/DDBJ whole genome shotgun (WGS) entry which is preliminary data.</text>
</comment>
<evidence type="ECO:0000256" key="2">
    <source>
        <dbReference type="ARBA" id="ARBA00022801"/>
    </source>
</evidence>
<dbReference type="PANTHER" id="PTHR22925:SF39">
    <property type="entry name" value="PUTATIVE (AFU_ORTHOLOGUE AFUA_5G14190)-RELATED"/>
    <property type="match status" value="1"/>
</dbReference>
<dbReference type="AlphaFoldDB" id="A0A9P7YQL7"/>
<evidence type="ECO:0000256" key="3">
    <source>
        <dbReference type="ARBA" id="ARBA00023295"/>
    </source>
</evidence>
<dbReference type="InterPro" id="IPR006710">
    <property type="entry name" value="Glyco_hydro_43"/>
</dbReference>
<dbReference type="GO" id="GO:0004553">
    <property type="term" value="F:hydrolase activity, hydrolyzing O-glycosyl compounds"/>
    <property type="evidence" value="ECO:0007669"/>
    <property type="project" value="InterPro"/>
</dbReference>
<dbReference type="Pfam" id="PF04616">
    <property type="entry name" value="Glyco_hydro_43"/>
    <property type="match status" value="1"/>
</dbReference>
<evidence type="ECO:0000313" key="7">
    <source>
        <dbReference type="Proteomes" id="UP000824998"/>
    </source>
</evidence>
<proteinExistence type="inferred from homology"/>
<feature type="chain" id="PRO_5040303271" evidence="5">
    <location>
        <begin position="19"/>
        <end position="439"/>
    </location>
</feature>
<evidence type="ECO:0000256" key="4">
    <source>
        <dbReference type="RuleBase" id="RU361187"/>
    </source>
</evidence>
<evidence type="ECO:0000256" key="1">
    <source>
        <dbReference type="ARBA" id="ARBA00009865"/>
    </source>
</evidence>
<dbReference type="Gene3D" id="2.115.10.20">
    <property type="entry name" value="Glycosyl hydrolase domain, family 43"/>
    <property type="match status" value="1"/>
</dbReference>
<feature type="signal peptide" evidence="5">
    <location>
        <begin position="1"/>
        <end position="18"/>
    </location>
</feature>
<dbReference type="OrthoDB" id="5211809at2759"/>
<evidence type="ECO:0000313" key="6">
    <source>
        <dbReference type="EMBL" id="KAG9237470.1"/>
    </source>
</evidence>
<dbReference type="Proteomes" id="UP000824998">
    <property type="component" value="Unassembled WGS sequence"/>
</dbReference>
<gene>
    <name evidence="6" type="ORF">BJ875DRAFT_540463</name>
</gene>